<keyword evidence="3" id="KW-1185">Reference proteome</keyword>
<name>A0A1H1MTR0_9ACTN</name>
<reference evidence="2 3" key="1">
    <citation type="submission" date="2016-10" db="EMBL/GenBank/DDBJ databases">
        <authorList>
            <person name="de Groot N.N."/>
        </authorList>
    </citation>
    <scope>NUCLEOTIDE SEQUENCE [LARGE SCALE GENOMIC DNA]</scope>
    <source>
        <strain evidence="2 3">DSM 21800</strain>
    </source>
</reference>
<dbReference type="AlphaFoldDB" id="A0A1H1MTR0"/>
<evidence type="ECO:0000256" key="1">
    <source>
        <dbReference type="SAM" id="MobiDB-lite"/>
    </source>
</evidence>
<proteinExistence type="predicted"/>
<feature type="region of interest" description="Disordered" evidence="1">
    <location>
        <begin position="168"/>
        <end position="193"/>
    </location>
</feature>
<protein>
    <submittedName>
        <fullName evidence="2">Uncharacterized protein</fullName>
    </submittedName>
</protein>
<dbReference type="Gene3D" id="1.10.10.10">
    <property type="entry name" value="Winged helix-like DNA-binding domain superfamily/Winged helix DNA-binding domain"/>
    <property type="match status" value="1"/>
</dbReference>
<dbReference type="RefSeq" id="WP_091518632.1">
    <property type="nucleotide sequence ID" value="NZ_LT629772.1"/>
</dbReference>
<dbReference type="InterPro" id="IPR036390">
    <property type="entry name" value="WH_DNA-bd_sf"/>
</dbReference>
<gene>
    <name evidence="2" type="ORF">SAMN04489812_0263</name>
</gene>
<dbReference type="OrthoDB" id="3728246at2"/>
<dbReference type="Proteomes" id="UP000199103">
    <property type="component" value="Chromosome I"/>
</dbReference>
<accession>A0A1H1MTR0</accession>
<dbReference type="STRING" id="630515.SAMN04489812_0263"/>
<organism evidence="2 3">
    <name type="scientific">Microlunatus soli</name>
    <dbReference type="NCBI Taxonomy" id="630515"/>
    <lineage>
        <taxon>Bacteria</taxon>
        <taxon>Bacillati</taxon>
        <taxon>Actinomycetota</taxon>
        <taxon>Actinomycetes</taxon>
        <taxon>Propionibacteriales</taxon>
        <taxon>Propionibacteriaceae</taxon>
        <taxon>Microlunatus</taxon>
    </lineage>
</organism>
<evidence type="ECO:0000313" key="2">
    <source>
        <dbReference type="EMBL" id="SDR90271.1"/>
    </source>
</evidence>
<evidence type="ECO:0000313" key="3">
    <source>
        <dbReference type="Proteomes" id="UP000199103"/>
    </source>
</evidence>
<dbReference type="SUPFAM" id="SSF46785">
    <property type="entry name" value="Winged helix' DNA-binding domain"/>
    <property type="match status" value="1"/>
</dbReference>
<dbReference type="InterPro" id="IPR036388">
    <property type="entry name" value="WH-like_DNA-bd_sf"/>
</dbReference>
<dbReference type="EMBL" id="LT629772">
    <property type="protein sequence ID" value="SDR90271.1"/>
    <property type="molecule type" value="Genomic_DNA"/>
</dbReference>
<sequence>MGVELNAAGDVIVSRSDQLQALAEPAGLRVFDALQRTGPVAASELASNVELDNGLVEATLKRLLAAGLADRNGDRWTAPGSGMLISIPADLDEPGLRAGRSLYRTMIEQNLQRVIGWVSEDLGSMSGAQLRSSGATSATVRMTEDEIDNFQQQVDQLLLPYLDSRREPADGTSSLRLSLFVMPQPDPRADDTP</sequence>